<evidence type="ECO:0000256" key="1">
    <source>
        <dbReference type="ARBA" id="ARBA00022630"/>
    </source>
</evidence>
<evidence type="ECO:0008006" key="6">
    <source>
        <dbReference type="Google" id="ProtNLM"/>
    </source>
</evidence>
<proteinExistence type="predicted"/>
<evidence type="ECO:0000313" key="4">
    <source>
        <dbReference type="EMBL" id="KAK3677632.1"/>
    </source>
</evidence>
<evidence type="ECO:0000256" key="3">
    <source>
        <dbReference type="ARBA" id="ARBA00023002"/>
    </source>
</evidence>
<keyword evidence="1" id="KW-0285">Flavoprotein</keyword>
<dbReference type="Gene3D" id="3.20.20.70">
    <property type="entry name" value="Aldolase class I"/>
    <property type="match status" value="1"/>
</dbReference>
<dbReference type="InterPro" id="IPR004136">
    <property type="entry name" value="NMO"/>
</dbReference>
<accession>A0AAE0WT52</accession>
<dbReference type="SUPFAM" id="SSF51412">
    <property type="entry name" value="Inosine monophosphate dehydrogenase (IMPDH)"/>
    <property type="match status" value="1"/>
</dbReference>
<dbReference type="GO" id="GO:0018580">
    <property type="term" value="F:nitronate monooxygenase activity"/>
    <property type="evidence" value="ECO:0007669"/>
    <property type="project" value="InterPro"/>
</dbReference>
<reference evidence="4" key="1">
    <citation type="submission" date="2023-07" db="EMBL/GenBank/DDBJ databases">
        <title>Black Yeasts Isolated from many extreme environments.</title>
        <authorList>
            <person name="Coleine C."/>
            <person name="Stajich J.E."/>
            <person name="Selbmann L."/>
        </authorList>
    </citation>
    <scope>NUCLEOTIDE SEQUENCE</scope>
    <source>
        <strain evidence="4">CCFEE 5485</strain>
    </source>
</reference>
<keyword evidence="2" id="KW-0288">FMN</keyword>
<gene>
    <name evidence="4" type="ORF">LTR78_002482</name>
</gene>
<dbReference type="EMBL" id="JAUTXT010000006">
    <property type="protein sequence ID" value="KAK3677632.1"/>
    <property type="molecule type" value="Genomic_DNA"/>
</dbReference>
<dbReference type="Pfam" id="PF03060">
    <property type="entry name" value="NMO"/>
    <property type="match status" value="1"/>
</dbReference>
<organism evidence="4 5">
    <name type="scientific">Recurvomyces mirabilis</name>
    <dbReference type="NCBI Taxonomy" id="574656"/>
    <lineage>
        <taxon>Eukaryota</taxon>
        <taxon>Fungi</taxon>
        <taxon>Dikarya</taxon>
        <taxon>Ascomycota</taxon>
        <taxon>Pezizomycotina</taxon>
        <taxon>Dothideomycetes</taxon>
        <taxon>Dothideomycetidae</taxon>
        <taxon>Mycosphaerellales</taxon>
        <taxon>Teratosphaeriaceae</taxon>
        <taxon>Recurvomyces</taxon>
    </lineage>
</organism>
<comment type="caution">
    <text evidence="4">The sequence shown here is derived from an EMBL/GenBank/DDBJ whole genome shotgun (WGS) entry which is preliminary data.</text>
</comment>
<dbReference type="PANTHER" id="PTHR32332">
    <property type="entry name" value="2-NITROPROPANE DIOXYGENASE"/>
    <property type="match status" value="1"/>
</dbReference>
<name>A0AAE0WT52_9PEZI</name>
<evidence type="ECO:0000313" key="5">
    <source>
        <dbReference type="Proteomes" id="UP001274830"/>
    </source>
</evidence>
<keyword evidence="3" id="KW-0560">Oxidoreductase</keyword>
<sequence>MDKLQQDYPWTKPPLISCGPMRLIALSQLATAVSSAGGLGFLGAGSDVSTLASELDRVKDLAAKDPTLRKVKDVLPIGVGFLLWAGDDLLQATLPILKEYTPAAIWFFAPSTPQQLQRWTEGCRRATSNTSKIWIQVGTVADAVSATKTCNPDVLVIQGSDAGGHGLMKSAGLISLLPEVSNALQDLCTTHPDITKPTLIATGGITESRGAAAALALGAEGICMGTRFLATPEANIKRGYRNAVLAAKDGGVSTARGHLYDTLRGTTSWPERYGGRGVLNQSWRDAEKGMRFEENKKKYESAEREGEDQGWGEEGRMTTYAGVGVGLIREVKPAAEVVEEVREGCRKVLGRLGKL</sequence>
<dbReference type="PANTHER" id="PTHR32332:SF34">
    <property type="entry name" value="2-NITROPROPANE DIOXYGENASE FAMILY, PUTATIVE-RELATED"/>
    <property type="match status" value="1"/>
</dbReference>
<dbReference type="AlphaFoldDB" id="A0AAE0WT52"/>
<keyword evidence="5" id="KW-1185">Reference proteome</keyword>
<dbReference type="Proteomes" id="UP001274830">
    <property type="component" value="Unassembled WGS sequence"/>
</dbReference>
<evidence type="ECO:0000256" key="2">
    <source>
        <dbReference type="ARBA" id="ARBA00022643"/>
    </source>
</evidence>
<dbReference type="InterPro" id="IPR013785">
    <property type="entry name" value="Aldolase_TIM"/>
</dbReference>
<dbReference type="CDD" id="cd04730">
    <property type="entry name" value="NPD_like"/>
    <property type="match status" value="1"/>
</dbReference>
<protein>
    <recommendedName>
        <fullName evidence="6">2-nitropropane dioxygenase</fullName>
    </recommendedName>
</protein>